<keyword evidence="1" id="KW-0812">Transmembrane</keyword>
<dbReference type="EMBL" id="BQNJ01000001">
    <property type="protein sequence ID" value="GKH01414.1"/>
    <property type="molecule type" value="Genomic_DNA"/>
</dbReference>
<feature type="transmembrane region" description="Helical" evidence="1">
    <location>
        <begin position="382"/>
        <end position="401"/>
    </location>
</feature>
<feature type="transmembrane region" description="Helical" evidence="1">
    <location>
        <begin position="572"/>
        <end position="589"/>
    </location>
</feature>
<feature type="transmembrane region" description="Helical" evidence="1">
    <location>
        <begin position="422"/>
        <end position="440"/>
    </location>
</feature>
<feature type="transmembrane region" description="Helical" evidence="1">
    <location>
        <begin position="205"/>
        <end position="224"/>
    </location>
</feature>
<feature type="transmembrane region" description="Helical" evidence="1">
    <location>
        <begin position="601"/>
        <end position="622"/>
    </location>
</feature>
<evidence type="ECO:0000313" key="2">
    <source>
        <dbReference type="EMBL" id="GKH01414.1"/>
    </source>
</evidence>
<protein>
    <recommendedName>
        <fullName evidence="4">Glycosyltransferase RgtA/B/C/D-like domain-containing protein</fullName>
    </recommendedName>
</protein>
<feature type="transmembrane region" description="Helical" evidence="1">
    <location>
        <begin position="510"/>
        <end position="531"/>
    </location>
</feature>
<proteinExistence type="predicted"/>
<accession>A0AA37JHT7</accession>
<feature type="transmembrane region" description="Helical" evidence="1">
    <location>
        <begin position="135"/>
        <end position="157"/>
    </location>
</feature>
<gene>
    <name evidence="2" type="ORF">CE91St55_33950</name>
</gene>
<organism evidence="2 3">
    <name type="scientific">Hungatella hathewayi</name>
    <dbReference type="NCBI Taxonomy" id="154046"/>
    <lineage>
        <taxon>Bacteria</taxon>
        <taxon>Bacillati</taxon>
        <taxon>Bacillota</taxon>
        <taxon>Clostridia</taxon>
        <taxon>Lachnospirales</taxon>
        <taxon>Lachnospiraceae</taxon>
        <taxon>Hungatella</taxon>
    </lineage>
</organism>
<feature type="transmembrane region" description="Helical" evidence="1">
    <location>
        <begin position="312"/>
        <end position="330"/>
    </location>
</feature>
<keyword evidence="1" id="KW-0472">Membrane</keyword>
<evidence type="ECO:0000256" key="1">
    <source>
        <dbReference type="SAM" id="Phobius"/>
    </source>
</evidence>
<dbReference type="Proteomes" id="UP001055091">
    <property type="component" value="Unassembled WGS sequence"/>
</dbReference>
<keyword evidence="1" id="KW-1133">Transmembrane helix</keyword>
<feature type="transmembrane region" description="Helical" evidence="1">
    <location>
        <begin position="163"/>
        <end position="180"/>
    </location>
</feature>
<feature type="transmembrane region" description="Helical" evidence="1">
    <location>
        <begin position="543"/>
        <end position="566"/>
    </location>
</feature>
<feature type="transmembrane region" description="Helical" evidence="1">
    <location>
        <begin position="281"/>
        <end position="300"/>
    </location>
</feature>
<sequence length="784" mass="88071">MERTHKSPRRRKSGGSLQSRGLVLLLWVCALGAIAYSADQVFVKGILSWHRQQKEYYNMMAEVIALFCVFTVLYGLIRSRILKAAGTILVLSVFFWGHMVFLPVVTAGIYLIYLILLGEFFCRDILKLKESDGTAVYFLGGSLLVILIFCLMSAVGIGAIGDLQIFVIASGILLILRLCMRRGKEDRGLSAWCSRKAGQKRENSPWLTALCIAFIVTMFCIQAGRMNIALDFDSLWYGVRSRYVLDNGNGIYENMGTIGIVYTYSKGWEVMTLPLANLPSYSFLLAFNLWLTAGVIFMAYQAARFYMGKGHSTVFAALLAGVPGIMNMAITTKTDIATLLFQEIMIFYLLKYLKEGRREWRYLAYGFASFFLTWTLKPTALVFSTAILGMSLLFLVWKRLLPSGGGKGKAGQAGGKGNVGQTGALGLFLLSLLALAGIWARTVMITGLPVTSVFSSILTKLGLEMKYPFNVNKIPNSGAELPFGEQLVNFIRRAFGFLLRPLGVDMDHVILAWGGFLLFIVLLLWIFSLFYRKNVENDRERLLSSWLNVVFIPFLIVCVVSLYMLVQVDGNYFMLLYVLAALYVMRLVVRISDKAVRNGLCGILVPVMCFCAVVSSLTNWSWVVGFSPVSWKHHGYYDHQEAKHQEMVEKGNGQIWDILAEDPENRLIAVGDHPGVLGFPCNAQSYDDITGSWGNVVLVKTMDNFVEFMDYAKTDYVYTEAGYMEEEQRCYSLVRTLIEYGKLIPICYEEGNMLARVDIDGEYTETSRAALTEFDKCYIKKNVD</sequence>
<evidence type="ECO:0008006" key="4">
    <source>
        <dbReference type="Google" id="ProtNLM"/>
    </source>
</evidence>
<evidence type="ECO:0000313" key="3">
    <source>
        <dbReference type="Proteomes" id="UP001055091"/>
    </source>
</evidence>
<name>A0AA37JHT7_9FIRM</name>
<feature type="transmembrane region" description="Helical" evidence="1">
    <location>
        <begin position="107"/>
        <end position="126"/>
    </location>
</feature>
<feature type="transmembrane region" description="Helical" evidence="1">
    <location>
        <begin position="84"/>
        <end position="101"/>
    </location>
</feature>
<feature type="transmembrane region" description="Helical" evidence="1">
    <location>
        <begin position="56"/>
        <end position="77"/>
    </location>
</feature>
<dbReference type="AlphaFoldDB" id="A0AA37JHT7"/>
<reference evidence="2" key="1">
    <citation type="submission" date="2022-01" db="EMBL/GenBank/DDBJ databases">
        <title>Novel bile acid biosynthetic pathways are enriched in the microbiome of centenarians.</title>
        <authorList>
            <person name="Sato Y."/>
            <person name="Atarashi K."/>
            <person name="Plichta R.D."/>
            <person name="Arai Y."/>
            <person name="Sasajima S."/>
            <person name="Kearney M.S."/>
            <person name="Suda W."/>
            <person name="Takeshita K."/>
            <person name="Sasaki T."/>
            <person name="Okamoto S."/>
            <person name="Skelly N.A."/>
            <person name="Okamura Y."/>
            <person name="Vlamakis H."/>
            <person name="Li Y."/>
            <person name="Tanoue T."/>
            <person name="Takei H."/>
            <person name="Nittono H."/>
            <person name="Narushima S."/>
            <person name="Irie J."/>
            <person name="Itoh H."/>
            <person name="Moriya K."/>
            <person name="Sugiura Y."/>
            <person name="Suematsu M."/>
            <person name="Moritoki N."/>
            <person name="Shibata S."/>
            <person name="Littman R.D."/>
            <person name="Fischbach A.M."/>
            <person name="Uwamino Y."/>
            <person name="Inoue T."/>
            <person name="Honda A."/>
            <person name="Hattori M."/>
            <person name="Murai T."/>
            <person name="Xavier J.R."/>
            <person name="Hirose N."/>
            <person name="Honda K."/>
        </authorList>
    </citation>
    <scope>NUCLEOTIDE SEQUENCE</scope>
    <source>
        <strain evidence="2">CE91-St55</strain>
    </source>
</reference>
<dbReference type="RefSeq" id="WP_195521743.1">
    <property type="nucleotide sequence ID" value="NZ_BQNJ01000001.1"/>
</dbReference>
<comment type="caution">
    <text evidence="2">The sequence shown here is derived from an EMBL/GenBank/DDBJ whole genome shotgun (WGS) entry which is preliminary data.</text>
</comment>